<dbReference type="GO" id="GO:0016810">
    <property type="term" value="F:hydrolase activity, acting on carbon-nitrogen (but not peptide) bonds"/>
    <property type="evidence" value="ECO:0007669"/>
    <property type="project" value="InterPro"/>
</dbReference>
<evidence type="ECO:0000313" key="4">
    <source>
        <dbReference type="Proteomes" id="UP000320547"/>
    </source>
</evidence>
<evidence type="ECO:0000313" key="3">
    <source>
        <dbReference type="EMBL" id="TWJ08793.1"/>
    </source>
</evidence>
<feature type="signal peptide" evidence="1">
    <location>
        <begin position="1"/>
        <end position="21"/>
    </location>
</feature>
<dbReference type="STRING" id="476157.GCA_001663155_00334"/>
<dbReference type="PANTHER" id="PTHR43135:SF3">
    <property type="entry name" value="ALPHA-D-RIBOSE 1-METHYLPHOSPHONATE 5-TRIPHOSPHATE DIPHOSPHATASE"/>
    <property type="match status" value="1"/>
</dbReference>
<dbReference type="InterPro" id="IPR011059">
    <property type="entry name" value="Metal-dep_hydrolase_composite"/>
</dbReference>
<name>A0A562UT50_9SPHN</name>
<accession>A0A562UT50</accession>
<reference evidence="3 4" key="1">
    <citation type="submission" date="2019-07" db="EMBL/GenBank/DDBJ databases">
        <title>Genomic Encyclopedia of Archaeal and Bacterial Type Strains, Phase II (KMG-II): from individual species to whole genera.</title>
        <authorList>
            <person name="Goeker M."/>
        </authorList>
    </citation>
    <scope>NUCLEOTIDE SEQUENCE [LARGE SCALE GENOMIC DNA]</scope>
    <source>
        <strain evidence="3 4">ATCC BAA-2084</strain>
    </source>
</reference>
<feature type="domain" description="Amidohydrolase 3" evidence="2">
    <location>
        <begin position="335"/>
        <end position="398"/>
    </location>
</feature>
<protein>
    <submittedName>
        <fullName evidence="3">Imidazolonepropionase-like amidohydrolase</fullName>
    </submittedName>
</protein>
<dbReference type="SUPFAM" id="SSF51338">
    <property type="entry name" value="Composite domain of metallo-dependent hydrolases"/>
    <property type="match status" value="1"/>
</dbReference>
<dbReference type="PANTHER" id="PTHR43135">
    <property type="entry name" value="ALPHA-D-RIBOSE 1-METHYLPHOSPHONATE 5-TRIPHOSPHATE DIPHOSPHATASE"/>
    <property type="match status" value="1"/>
</dbReference>
<dbReference type="OrthoDB" id="9802793at2"/>
<evidence type="ECO:0000259" key="2">
    <source>
        <dbReference type="Pfam" id="PF07969"/>
    </source>
</evidence>
<dbReference type="InterPro" id="IPR051781">
    <property type="entry name" value="Metallo-dep_Hydrolase"/>
</dbReference>
<keyword evidence="1" id="KW-0732">Signal</keyword>
<dbReference type="Gene3D" id="3.20.20.140">
    <property type="entry name" value="Metal-dependent hydrolases"/>
    <property type="match status" value="1"/>
</dbReference>
<feature type="chain" id="PRO_5022165766" evidence="1">
    <location>
        <begin position="22"/>
        <end position="428"/>
    </location>
</feature>
<dbReference type="RefSeq" id="WP_067596661.1">
    <property type="nucleotide sequence ID" value="NZ_CP015963.1"/>
</dbReference>
<dbReference type="InterPro" id="IPR013108">
    <property type="entry name" value="Amidohydro_3"/>
</dbReference>
<sequence length="428" mass="44434">MIRQTFLGATAALALTVPAAAQDLAITGATIATGDGSAPIENATVVVRNGRVIDVGADVNVPGGIPTLDGSGTWVSAGLVAAVTDLGLVDVSAVQSSNDISASSSRFNAALDVAPAINPVSQHILVARTNGITRAVVAPGNSNSIFAGQGAIIDTSGNGDVVMKPRAFQMVTLSESGARIAGGSRTASHVELRNALREATDFAAGRWSGEDNLLTRADAEALGPVIGGRQPLLVLAHRASDIRAVIALAEEFPRLDLVLVGATEGWMVASEIAAAGIPVIAESLQDLPERFEQLASTQSNIGRMHAAGVEVAFNASTARFTHMYRQYAGNLVALSRMPRASGLTWGEAFASISSAPAEAIGMNGQMGVLAPGAVGDLVVWDGDPLEVSSAALRVFIDGVEVPLESHQTRLRERYRDLDESDRPKAYDW</sequence>
<dbReference type="AlphaFoldDB" id="A0A562UT50"/>
<organism evidence="3 4">
    <name type="scientific">Altererythrobacter ishigakiensis</name>
    <dbReference type="NCBI Taxonomy" id="476157"/>
    <lineage>
        <taxon>Bacteria</taxon>
        <taxon>Pseudomonadati</taxon>
        <taxon>Pseudomonadota</taxon>
        <taxon>Alphaproteobacteria</taxon>
        <taxon>Sphingomonadales</taxon>
        <taxon>Erythrobacteraceae</taxon>
        <taxon>Altererythrobacter</taxon>
    </lineage>
</organism>
<dbReference type="InterPro" id="IPR032466">
    <property type="entry name" value="Metal_Hydrolase"/>
</dbReference>
<proteinExistence type="predicted"/>
<dbReference type="SUPFAM" id="SSF51556">
    <property type="entry name" value="Metallo-dependent hydrolases"/>
    <property type="match status" value="1"/>
</dbReference>
<evidence type="ECO:0000256" key="1">
    <source>
        <dbReference type="SAM" id="SignalP"/>
    </source>
</evidence>
<keyword evidence="4" id="KW-1185">Reference proteome</keyword>
<dbReference type="Proteomes" id="UP000320547">
    <property type="component" value="Unassembled WGS sequence"/>
</dbReference>
<keyword evidence="3" id="KW-0378">Hydrolase</keyword>
<gene>
    <name evidence="3" type="ORF">JN10_0409</name>
</gene>
<dbReference type="Pfam" id="PF07969">
    <property type="entry name" value="Amidohydro_3"/>
    <property type="match status" value="1"/>
</dbReference>
<comment type="caution">
    <text evidence="3">The sequence shown here is derived from an EMBL/GenBank/DDBJ whole genome shotgun (WGS) entry which is preliminary data.</text>
</comment>
<dbReference type="EMBL" id="VLLK01000001">
    <property type="protein sequence ID" value="TWJ08793.1"/>
    <property type="molecule type" value="Genomic_DNA"/>
</dbReference>